<organism evidence="3 4">
    <name type="scientific">Cupriavidus campinensis</name>
    <dbReference type="NCBI Taxonomy" id="151783"/>
    <lineage>
        <taxon>Bacteria</taxon>
        <taxon>Pseudomonadati</taxon>
        <taxon>Pseudomonadota</taxon>
        <taxon>Betaproteobacteria</taxon>
        <taxon>Burkholderiales</taxon>
        <taxon>Burkholderiaceae</taxon>
        <taxon>Cupriavidus</taxon>
    </lineage>
</organism>
<accession>A0AAE9I6J0</accession>
<dbReference type="PROSITE" id="PS51257">
    <property type="entry name" value="PROKAR_LIPOPROTEIN"/>
    <property type="match status" value="1"/>
</dbReference>
<dbReference type="PROSITE" id="PS50005">
    <property type="entry name" value="TPR"/>
    <property type="match status" value="1"/>
</dbReference>
<feature type="signal peptide" evidence="2">
    <location>
        <begin position="1"/>
        <end position="19"/>
    </location>
</feature>
<dbReference type="RefSeq" id="WP_250025733.1">
    <property type="nucleotide sequence ID" value="NZ_CP097331.1"/>
</dbReference>
<dbReference type="Pfam" id="PF13432">
    <property type="entry name" value="TPR_16"/>
    <property type="match status" value="1"/>
</dbReference>
<gene>
    <name evidence="3" type="ORF">M5D45_18615</name>
</gene>
<evidence type="ECO:0000256" key="2">
    <source>
        <dbReference type="SAM" id="SignalP"/>
    </source>
</evidence>
<sequence length="276" mass="29017">MTKPMSAMMAAVMVTLLLAGCASPGQQSADALAQQAEAQIALSKLRDKEARAEYNDQAVYLGLIARMQQEGLYFASLAHIDAFQQRFGTQPGLQLMRAAALRETGQDDAALTAYRALLGTDRAAAAHHGIGLVLGRQGDFIRAAASLRQAATLDPVNPQVANDLGYALMRGGALQDARIPVMQALQLDGSNPRIVSNAAVWLWASGKRAEANAMMQRAAMPETTRAAVRKEGERVARAALAHGRPTATKPLALLAPANANANANAIAIAIASGDAR</sequence>
<dbReference type="Proteomes" id="UP001056132">
    <property type="component" value="Chromosome 2"/>
</dbReference>
<feature type="chain" id="PRO_5042136625" evidence="2">
    <location>
        <begin position="20"/>
        <end position="276"/>
    </location>
</feature>
<protein>
    <submittedName>
        <fullName evidence="3">Pilus assembly protein TadD</fullName>
    </submittedName>
</protein>
<feature type="repeat" description="TPR" evidence="1">
    <location>
        <begin position="124"/>
        <end position="157"/>
    </location>
</feature>
<evidence type="ECO:0000313" key="3">
    <source>
        <dbReference type="EMBL" id="URF07231.1"/>
    </source>
</evidence>
<evidence type="ECO:0000313" key="4">
    <source>
        <dbReference type="Proteomes" id="UP001056132"/>
    </source>
</evidence>
<keyword evidence="2" id="KW-0732">Signal</keyword>
<dbReference type="EMBL" id="CP097331">
    <property type="protein sequence ID" value="URF07231.1"/>
    <property type="molecule type" value="Genomic_DNA"/>
</dbReference>
<keyword evidence="1" id="KW-0802">TPR repeat</keyword>
<dbReference type="SUPFAM" id="SSF48452">
    <property type="entry name" value="TPR-like"/>
    <property type="match status" value="1"/>
</dbReference>
<dbReference type="Gene3D" id="1.25.40.10">
    <property type="entry name" value="Tetratricopeptide repeat domain"/>
    <property type="match status" value="1"/>
</dbReference>
<dbReference type="PIRSF" id="PIRSF029658">
    <property type="entry name" value="UCP029658_TPR"/>
    <property type="match status" value="1"/>
</dbReference>
<proteinExistence type="predicted"/>
<reference evidence="3" key="1">
    <citation type="journal article" date="2022" name="Microbiol. Resour. Announc.">
        <title>Genome Sequence of Cupriavidus campinensis Strain G5, a Member of a Bacterial Consortium Capable of Polyethylene Degradation.</title>
        <authorList>
            <person name="Schneider B."/>
            <person name="Pfeiffer F."/>
            <person name="Dyall-Smith M."/>
            <person name="Kunte H.J."/>
        </authorList>
    </citation>
    <scope>NUCLEOTIDE SEQUENCE</scope>
    <source>
        <strain evidence="3">G5</strain>
    </source>
</reference>
<dbReference type="InterPro" id="IPR019734">
    <property type="entry name" value="TPR_rpt"/>
</dbReference>
<dbReference type="KEGG" id="ccam:M5D45_18615"/>
<dbReference type="AlphaFoldDB" id="A0AAE9I6J0"/>
<dbReference type="SMART" id="SM00028">
    <property type="entry name" value="TPR"/>
    <property type="match status" value="2"/>
</dbReference>
<dbReference type="InterPro" id="IPR011990">
    <property type="entry name" value="TPR-like_helical_dom_sf"/>
</dbReference>
<evidence type="ECO:0000256" key="1">
    <source>
        <dbReference type="PROSITE-ProRule" id="PRU00339"/>
    </source>
</evidence>
<name>A0AAE9I6J0_9BURK</name>
<reference evidence="3" key="2">
    <citation type="submission" date="2022-05" db="EMBL/GenBank/DDBJ databases">
        <authorList>
            <person name="Kunte H.-J."/>
        </authorList>
    </citation>
    <scope>NUCLEOTIDE SEQUENCE</scope>
    <source>
        <strain evidence="3">G5</strain>
    </source>
</reference>
<dbReference type="InterPro" id="IPR016931">
    <property type="entry name" value="UCP029658_TPR"/>
</dbReference>